<dbReference type="KEGG" id="sli:Slin_6165"/>
<accession>D2QTJ3</accession>
<gene>
    <name evidence="2" type="ordered locus">Slin_6165</name>
</gene>
<evidence type="ECO:0000256" key="1">
    <source>
        <dbReference type="SAM" id="MobiDB-lite"/>
    </source>
</evidence>
<dbReference type="HOGENOM" id="CLU_1659641_0_0_10"/>
<sequence length="159" mass="17233">MKKLLVSILFFGILFFCLSHFVTAQKNRNFAVDLCGFGDGMLTSAHSTTDADFKTSVIAKVTNKCTKTIVALQLAIVNSRAGARTIKNAKIRILPGKTGQVKLPLSEYEAAIHSFITYETVKIAKIVFADGSVMYSGQSDPGVSEQTDPPRLWVGTAQS</sequence>
<dbReference type="RefSeq" id="WP_012930611.1">
    <property type="nucleotide sequence ID" value="NC_013730.1"/>
</dbReference>
<dbReference type="EMBL" id="CP001769">
    <property type="protein sequence ID" value="ADB42125.1"/>
    <property type="molecule type" value="Genomic_DNA"/>
</dbReference>
<organism evidence="2 3">
    <name type="scientific">Spirosoma linguale (strain ATCC 33905 / DSM 74 / LMG 10896 / Claus 1)</name>
    <dbReference type="NCBI Taxonomy" id="504472"/>
    <lineage>
        <taxon>Bacteria</taxon>
        <taxon>Pseudomonadati</taxon>
        <taxon>Bacteroidota</taxon>
        <taxon>Cytophagia</taxon>
        <taxon>Cytophagales</taxon>
        <taxon>Cytophagaceae</taxon>
        <taxon>Spirosoma</taxon>
    </lineage>
</organism>
<feature type="region of interest" description="Disordered" evidence="1">
    <location>
        <begin position="139"/>
        <end position="159"/>
    </location>
</feature>
<dbReference type="Proteomes" id="UP000002028">
    <property type="component" value="Chromosome"/>
</dbReference>
<evidence type="ECO:0000313" key="2">
    <source>
        <dbReference type="EMBL" id="ADB42125.1"/>
    </source>
</evidence>
<evidence type="ECO:0000313" key="3">
    <source>
        <dbReference type="Proteomes" id="UP000002028"/>
    </source>
</evidence>
<keyword evidence="3" id="KW-1185">Reference proteome</keyword>
<reference evidence="2 3" key="1">
    <citation type="journal article" date="2010" name="Stand. Genomic Sci.">
        <title>Complete genome sequence of Spirosoma linguale type strain (1).</title>
        <authorList>
            <person name="Lail K."/>
            <person name="Sikorski J."/>
            <person name="Saunders E."/>
            <person name="Lapidus A."/>
            <person name="Glavina Del Rio T."/>
            <person name="Copeland A."/>
            <person name="Tice H."/>
            <person name="Cheng J.-F."/>
            <person name="Lucas S."/>
            <person name="Nolan M."/>
            <person name="Bruce D."/>
            <person name="Goodwin L."/>
            <person name="Pitluck S."/>
            <person name="Ivanova N."/>
            <person name="Mavromatis K."/>
            <person name="Ovchinnikova G."/>
            <person name="Pati A."/>
            <person name="Chen A."/>
            <person name="Palaniappan K."/>
            <person name="Land M."/>
            <person name="Hauser L."/>
            <person name="Chang Y.-J."/>
            <person name="Jeffries C.D."/>
            <person name="Chain P."/>
            <person name="Brettin T."/>
            <person name="Detter J.C."/>
            <person name="Schuetze A."/>
            <person name="Rohde M."/>
            <person name="Tindall B.J."/>
            <person name="Goeker M."/>
            <person name="Bristow J."/>
            <person name="Eisen J.A."/>
            <person name="Markowitz V."/>
            <person name="Hugenholtz P."/>
            <person name="Kyrpides N.C."/>
            <person name="Klenk H.-P."/>
            <person name="Chen F."/>
        </authorList>
    </citation>
    <scope>NUCLEOTIDE SEQUENCE [LARGE SCALE GENOMIC DNA]</scope>
    <source>
        <strain evidence="3">ATCC 33905 / DSM 74 / LMG 10896 / Claus 1</strain>
    </source>
</reference>
<name>D2QTJ3_SPILD</name>
<dbReference type="STRING" id="504472.Slin_6165"/>
<dbReference type="AlphaFoldDB" id="D2QTJ3"/>
<protein>
    <submittedName>
        <fullName evidence="2">Uncharacterized protein</fullName>
    </submittedName>
</protein>
<proteinExistence type="predicted"/>